<evidence type="ECO:0000313" key="1">
    <source>
        <dbReference type="EMBL" id="KIW72380.1"/>
    </source>
</evidence>
<dbReference type="PANTHER" id="PTHR10622:SF10">
    <property type="entry name" value="HET DOMAIN-CONTAINING PROTEIN"/>
    <property type="match status" value="1"/>
</dbReference>
<name>A0A0D2G0X2_9EURO</name>
<sequence length="80" mass="9230">MSDMPSDEDLPVEDSKFRRSKWLSRGWTLQELVAPQYLTFFGSAWKENGTKYRFQAFLCIGNPNTASPIPSKNMNTPSRR</sequence>
<gene>
    <name evidence="1" type="ORF">PV04_00578</name>
</gene>
<dbReference type="STRING" id="5601.A0A0D2G0X2"/>
<organism evidence="1 2">
    <name type="scientific">Phialophora macrospora</name>
    <dbReference type="NCBI Taxonomy" id="1851006"/>
    <lineage>
        <taxon>Eukaryota</taxon>
        <taxon>Fungi</taxon>
        <taxon>Dikarya</taxon>
        <taxon>Ascomycota</taxon>
        <taxon>Pezizomycotina</taxon>
        <taxon>Eurotiomycetes</taxon>
        <taxon>Chaetothyriomycetidae</taxon>
        <taxon>Chaetothyriales</taxon>
        <taxon>Herpotrichiellaceae</taxon>
        <taxon>Phialophora</taxon>
    </lineage>
</organism>
<reference evidence="1 2" key="1">
    <citation type="submission" date="2015-01" db="EMBL/GenBank/DDBJ databases">
        <title>The Genome Sequence of Capronia semiimmersa CBS27337.</title>
        <authorList>
            <consortium name="The Broad Institute Genomics Platform"/>
            <person name="Cuomo C."/>
            <person name="de Hoog S."/>
            <person name="Gorbushina A."/>
            <person name="Stielow B."/>
            <person name="Teixiera M."/>
            <person name="Abouelleil A."/>
            <person name="Chapman S.B."/>
            <person name="Priest M."/>
            <person name="Young S.K."/>
            <person name="Wortman J."/>
            <person name="Nusbaum C."/>
            <person name="Birren B."/>
        </authorList>
    </citation>
    <scope>NUCLEOTIDE SEQUENCE [LARGE SCALE GENOMIC DNA]</scope>
    <source>
        <strain evidence="1 2">CBS 27337</strain>
    </source>
</reference>
<protein>
    <submittedName>
        <fullName evidence="1">Uncharacterized protein</fullName>
    </submittedName>
</protein>
<evidence type="ECO:0000313" key="2">
    <source>
        <dbReference type="Proteomes" id="UP000054266"/>
    </source>
</evidence>
<keyword evidence="2" id="KW-1185">Reference proteome</keyword>
<dbReference type="EMBL" id="KN846956">
    <property type="protein sequence ID" value="KIW72380.1"/>
    <property type="molecule type" value="Genomic_DNA"/>
</dbReference>
<dbReference type="HOGENOM" id="CLU_2589528_0_0_1"/>
<dbReference type="AlphaFoldDB" id="A0A0D2G0X2"/>
<proteinExistence type="predicted"/>
<accession>A0A0D2G0X2</accession>
<dbReference type="PANTHER" id="PTHR10622">
    <property type="entry name" value="HET DOMAIN-CONTAINING PROTEIN"/>
    <property type="match status" value="1"/>
</dbReference>
<dbReference type="Proteomes" id="UP000054266">
    <property type="component" value="Unassembled WGS sequence"/>
</dbReference>